<proteinExistence type="predicted"/>
<evidence type="ECO:0000256" key="2">
    <source>
        <dbReference type="SAM" id="Phobius"/>
    </source>
</evidence>
<name>A0ABR3RSX5_9PLEO</name>
<accession>A0ABR3RSX5</accession>
<protein>
    <submittedName>
        <fullName evidence="3">Uncharacterized protein</fullName>
    </submittedName>
</protein>
<dbReference type="EMBL" id="JAKIXB020000006">
    <property type="protein sequence ID" value="KAL1607538.1"/>
    <property type="molecule type" value="Genomic_DNA"/>
</dbReference>
<evidence type="ECO:0000256" key="1">
    <source>
        <dbReference type="SAM" id="MobiDB-lite"/>
    </source>
</evidence>
<evidence type="ECO:0000313" key="3">
    <source>
        <dbReference type="EMBL" id="KAL1607538.1"/>
    </source>
</evidence>
<keyword evidence="2" id="KW-0812">Transmembrane</keyword>
<keyword evidence="2" id="KW-1133">Transmembrane helix</keyword>
<keyword evidence="4" id="KW-1185">Reference proteome</keyword>
<feature type="transmembrane region" description="Helical" evidence="2">
    <location>
        <begin position="155"/>
        <end position="172"/>
    </location>
</feature>
<reference evidence="3 4" key="1">
    <citation type="submission" date="2024-02" db="EMBL/GenBank/DDBJ databases">
        <title>De novo assembly and annotation of 12 fungi associated with fruit tree decline syndrome in Ontario, Canada.</title>
        <authorList>
            <person name="Sulman M."/>
            <person name="Ellouze W."/>
            <person name="Ilyukhin E."/>
        </authorList>
    </citation>
    <scope>NUCLEOTIDE SEQUENCE [LARGE SCALE GENOMIC DNA]</scope>
    <source>
        <strain evidence="3 4">M97-236</strain>
    </source>
</reference>
<sequence>MPLPEDLRKTQALESSHEESVSISPASAEIQQAQSIFCRFWIIVNEIFLIYRDSEIEARSLAFALGKYHKLLALVDTLPKSMVRQDRTPHWVLILHASVHMIVLDLFRPYIAEDQQHGLRAYIPESSSPKTIFAASVMQLKGIMFMFAIQYAPAYWNLALSGAMVFTVNAVLNDKNDKERKNYLAFCISMSQRLLPSYVYMIETIRAILAIATDKGAITSAEAIRIEVESASLQRAKYTDRSKGGWVVAPTVNDNIAGSINTLVDRFETITLFNEFTEGIT</sequence>
<keyword evidence="2" id="KW-0472">Membrane</keyword>
<feature type="region of interest" description="Disordered" evidence="1">
    <location>
        <begin position="1"/>
        <end position="20"/>
    </location>
</feature>
<comment type="caution">
    <text evidence="3">The sequence shown here is derived from an EMBL/GenBank/DDBJ whole genome shotgun (WGS) entry which is preliminary data.</text>
</comment>
<evidence type="ECO:0000313" key="4">
    <source>
        <dbReference type="Proteomes" id="UP001521222"/>
    </source>
</evidence>
<dbReference type="Proteomes" id="UP001521222">
    <property type="component" value="Unassembled WGS sequence"/>
</dbReference>
<gene>
    <name evidence="3" type="ORF">SLS59_002506</name>
</gene>
<organism evidence="3 4">
    <name type="scientific">Nothophoma quercina</name>
    <dbReference type="NCBI Taxonomy" id="749835"/>
    <lineage>
        <taxon>Eukaryota</taxon>
        <taxon>Fungi</taxon>
        <taxon>Dikarya</taxon>
        <taxon>Ascomycota</taxon>
        <taxon>Pezizomycotina</taxon>
        <taxon>Dothideomycetes</taxon>
        <taxon>Pleosporomycetidae</taxon>
        <taxon>Pleosporales</taxon>
        <taxon>Pleosporineae</taxon>
        <taxon>Didymellaceae</taxon>
        <taxon>Nothophoma</taxon>
    </lineage>
</organism>